<dbReference type="EMBL" id="MU277203">
    <property type="protein sequence ID" value="KAI0063274.1"/>
    <property type="molecule type" value="Genomic_DNA"/>
</dbReference>
<name>A0ACB8T3G4_9AGAM</name>
<protein>
    <submittedName>
        <fullName evidence="1">Uncharacterized protein</fullName>
    </submittedName>
</protein>
<gene>
    <name evidence="1" type="ORF">BV25DRAFT_1824326</name>
</gene>
<evidence type="ECO:0000313" key="2">
    <source>
        <dbReference type="Proteomes" id="UP000814140"/>
    </source>
</evidence>
<reference evidence="1" key="1">
    <citation type="submission" date="2021-03" db="EMBL/GenBank/DDBJ databases">
        <authorList>
            <consortium name="DOE Joint Genome Institute"/>
            <person name="Ahrendt S."/>
            <person name="Looney B.P."/>
            <person name="Miyauchi S."/>
            <person name="Morin E."/>
            <person name="Drula E."/>
            <person name="Courty P.E."/>
            <person name="Chicoki N."/>
            <person name="Fauchery L."/>
            <person name="Kohler A."/>
            <person name="Kuo A."/>
            <person name="Labutti K."/>
            <person name="Pangilinan J."/>
            <person name="Lipzen A."/>
            <person name="Riley R."/>
            <person name="Andreopoulos W."/>
            <person name="He G."/>
            <person name="Johnson J."/>
            <person name="Barry K.W."/>
            <person name="Grigoriev I.V."/>
            <person name="Nagy L."/>
            <person name="Hibbett D."/>
            <person name="Henrissat B."/>
            <person name="Matheny P.B."/>
            <person name="Labbe J."/>
            <person name="Martin F."/>
        </authorList>
    </citation>
    <scope>NUCLEOTIDE SEQUENCE</scope>
    <source>
        <strain evidence="1">HHB10654</strain>
    </source>
</reference>
<comment type="caution">
    <text evidence="1">The sequence shown here is derived from an EMBL/GenBank/DDBJ whole genome shotgun (WGS) entry which is preliminary data.</text>
</comment>
<accession>A0ACB8T3G4</accession>
<keyword evidence="2" id="KW-1185">Reference proteome</keyword>
<organism evidence="1 2">
    <name type="scientific">Artomyces pyxidatus</name>
    <dbReference type="NCBI Taxonomy" id="48021"/>
    <lineage>
        <taxon>Eukaryota</taxon>
        <taxon>Fungi</taxon>
        <taxon>Dikarya</taxon>
        <taxon>Basidiomycota</taxon>
        <taxon>Agaricomycotina</taxon>
        <taxon>Agaricomycetes</taxon>
        <taxon>Russulales</taxon>
        <taxon>Auriscalpiaceae</taxon>
        <taxon>Artomyces</taxon>
    </lineage>
</organism>
<reference evidence="1" key="2">
    <citation type="journal article" date="2022" name="New Phytol.">
        <title>Evolutionary transition to the ectomycorrhizal habit in the genomes of a hyperdiverse lineage of mushroom-forming fungi.</title>
        <authorList>
            <person name="Looney B."/>
            <person name="Miyauchi S."/>
            <person name="Morin E."/>
            <person name="Drula E."/>
            <person name="Courty P.E."/>
            <person name="Kohler A."/>
            <person name="Kuo A."/>
            <person name="LaButti K."/>
            <person name="Pangilinan J."/>
            <person name="Lipzen A."/>
            <person name="Riley R."/>
            <person name="Andreopoulos W."/>
            <person name="He G."/>
            <person name="Johnson J."/>
            <person name="Nolan M."/>
            <person name="Tritt A."/>
            <person name="Barry K.W."/>
            <person name="Grigoriev I.V."/>
            <person name="Nagy L.G."/>
            <person name="Hibbett D."/>
            <person name="Henrissat B."/>
            <person name="Matheny P.B."/>
            <person name="Labbe J."/>
            <person name="Martin F.M."/>
        </authorList>
    </citation>
    <scope>NUCLEOTIDE SEQUENCE</scope>
    <source>
        <strain evidence="1">HHB10654</strain>
    </source>
</reference>
<dbReference type="Proteomes" id="UP000814140">
    <property type="component" value="Unassembled WGS sequence"/>
</dbReference>
<evidence type="ECO:0000313" key="1">
    <source>
        <dbReference type="EMBL" id="KAI0063274.1"/>
    </source>
</evidence>
<sequence length="63" mass="6562">MFAVVNEGELNDSRGSAEFQTVSAPAQRGRLTLSTAAAQAQSSAEQTESLDESSILSSSSKAR</sequence>
<proteinExistence type="predicted"/>